<dbReference type="Proteomes" id="UP000663866">
    <property type="component" value="Unassembled WGS sequence"/>
</dbReference>
<evidence type="ECO:0000313" key="2">
    <source>
        <dbReference type="EMBL" id="CAF3979033.1"/>
    </source>
</evidence>
<gene>
    <name evidence="1" type="ORF">OVN521_LOCUS10287</name>
    <name evidence="3" type="ORF">SMN809_LOCUS61562</name>
    <name evidence="2" type="ORF">UXM345_LOCUS14932</name>
</gene>
<proteinExistence type="predicted"/>
<organism evidence="1 4">
    <name type="scientific">Rotaria magnacalcarata</name>
    <dbReference type="NCBI Taxonomy" id="392030"/>
    <lineage>
        <taxon>Eukaryota</taxon>
        <taxon>Metazoa</taxon>
        <taxon>Spiralia</taxon>
        <taxon>Gnathifera</taxon>
        <taxon>Rotifera</taxon>
        <taxon>Eurotatoria</taxon>
        <taxon>Bdelloidea</taxon>
        <taxon>Philodinida</taxon>
        <taxon>Philodinidae</taxon>
        <taxon>Rotaria</taxon>
    </lineage>
</organism>
<evidence type="ECO:0000313" key="1">
    <source>
        <dbReference type="EMBL" id="CAF3915609.1"/>
    </source>
</evidence>
<comment type="caution">
    <text evidence="1">The sequence shown here is derived from an EMBL/GenBank/DDBJ whole genome shotgun (WGS) entry which is preliminary data.</text>
</comment>
<evidence type="ECO:0000313" key="4">
    <source>
        <dbReference type="Proteomes" id="UP000663866"/>
    </source>
</evidence>
<keyword evidence="4" id="KW-1185">Reference proteome</keyword>
<accession>A0A819IJD9</accession>
<reference evidence="1" key="1">
    <citation type="submission" date="2021-02" db="EMBL/GenBank/DDBJ databases">
        <authorList>
            <person name="Nowell W R."/>
        </authorList>
    </citation>
    <scope>NUCLEOTIDE SEQUENCE</scope>
</reference>
<dbReference type="EMBL" id="CAJOBG010001305">
    <property type="protein sequence ID" value="CAF3915609.1"/>
    <property type="molecule type" value="Genomic_DNA"/>
</dbReference>
<name>A0A819IJD9_9BILA</name>
<dbReference type="AlphaFoldDB" id="A0A819IJD9"/>
<dbReference type="Proteomes" id="UP000676336">
    <property type="component" value="Unassembled WGS sequence"/>
</dbReference>
<dbReference type="EMBL" id="CAJOBF010001735">
    <property type="protein sequence ID" value="CAF3979033.1"/>
    <property type="molecule type" value="Genomic_DNA"/>
</dbReference>
<evidence type="ECO:0000313" key="3">
    <source>
        <dbReference type="EMBL" id="CAF5098622.1"/>
    </source>
</evidence>
<protein>
    <submittedName>
        <fullName evidence="1">Uncharacterized protein</fullName>
    </submittedName>
</protein>
<dbReference type="Proteomes" id="UP000663842">
    <property type="component" value="Unassembled WGS sequence"/>
</dbReference>
<sequence>MVKDVASSTTSTIVGIVASYYNTNKKSSLAADNFPDVANEARVRFVRNGVTRISSSSFSNYTNDQLITDSVTEKESSSSNSYRTADEVINRLRDKIKSEVDSVRFCVDNADSEAGKA</sequence>
<dbReference type="EMBL" id="CAJOBI010247853">
    <property type="protein sequence ID" value="CAF5098622.1"/>
    <property type="molecule type" value="Genomic_DNA"/>
</dbReference>